<dbReference type="InParanoid" id="H2UT60"/>
<feature type="region of interest" description="Disordered" evidence="1">
    <location>
        <begin position="215"/>
        <end position="237"/>
    </location>
</feature>
<feature type="region of interest" description="Disordered" evidence="1">
    <location>
        <begin position="918"/>
        <end position="939"/>
    </location>
</feature>
<reference evidence="3" key="2">
    <citation type="submission" date="2025-08" db="UniProtKB">
        <authorList>
            <consortium name="Ensembl"/>
        </authorList>
    </citation>
    <scope>IDENTIFICATION</scope>
</reference>
<dbReference type="PANTHER" id="PTHR47574:SF3">
    <property type="entry name" value="CAPPING PROTEIN-INHIBITING REGULATOR OF ACTIN DYNAMICS"/>
    <property type="match status" value="1"/>
</dbReference>
<feature type="compositionally biased region" description="Basic and acidic residues" evidence="1">
    <location>
        <begin position="671"/>
        <end position="684"/>
    </location>
</feature>
<evidence type="ECO:0000256" key="1">
    <source>
        <dbReference type="SAM" id="MobiDB-lite"/>
    </source>
</evidence>
<sequence length="1052" mass="118537">HEQKQIAQGIKFGQRPPSLRKSEEDEGSTDEDDAPQSPLKVLAQVEPEPSNTELCCINCGLKQVYGTQQVEPHSTPVKSPRTKCALPPTGTIESINLDALPQSAPRLDNAAAKHKLSVKPKNQRISRKHRRFTQVSHGNQISGVVKCHHHSIRRACGRANVFEKLMLNIISLCSQDLQEVSTPGTVQEDFEAAGFSSNEQRRASADECLESLKKQRVQEEERQNMRRKREEEKRLKQEEEQRKRVEEELRLRELDEERCRKKLQEEADRRREEEERKLRENEERRQREEEEKRRIKEEEVRRQREEDEKRRLEEQRRKEEEERRKREEEEEARRQQELEAARKRKLKEEEERKRKEEAQRLKELEQKKEAEERMRKEEEEQRRLSIKEADEISDPQERKRRAEELRWKEMEERQRPFSFKVSSGEKQILFQKVNLSPVTPSPGTSGAAAEQRESIKASYSEGPDSPNLPTSPYVPHTAILVTGAQLCGTAVHLDQIKDSACKSLLGVGEDRKAQGTPPAKIKTSPDRKSGKTKSLTEASFSTDPSGSAVLAEWASIRSKIFKGVEEGKYDEYPDPSKNPPQPGSEDPPAFSHVNLRKTMSASAKFSITPAKKKFGDSNRNSDLLGADEGEAGEDAPPFESPTSTVRIQERGSEECMFAKDLPSFLVPSHGAKPEGVELKGRTLSETEASNSGGEENTQGLDPEDNPSPFGIKLRRTNYSLRFHSEQSTEKRKKRYSAGDSFDGVPSPLTPIEPDADLPSSFSNKSPRTSPQKEGAGKYLPASASPAVPRAKPGKPSSPVTHSDGEKSLSKSLLYNRPATSPKPVGALPTPPPSPLPKVAHGPSSGAALQRTSAERSVNSKTTFVSLNHKCLVIHVPLCLAAEKPSLQSRHSLDSSRVQEKDKETGPLWITLALQKQKGFREQQQSRDERRSQREAKLAEKQTRDSVCTFLQSPSQISQFATFLLLIKTPDEPKRPDSLLGRFERREQMKKANTLPSSVTVEIADSTPSPPAVKDMSKRFPSSDSPQVSTEPAWLALAKRKAKAWSDCPQIIK</sequence>
<evidence type="ECO:0000313" key="4">
    <source>
        <dbReference type="Proteomes" id="UP000005226"/>
    </source>
</evidence>
<dbReference type="GeneTree" id="ENSGT00940000161471"/>
<dbReference type="OMA" id="ECKFAKD"/>
<feature type="compositionally biased region" description="Polar residues" evidence="1">
    <location>
        <begin position="1019"/>
        <end position="1029"/>
    </location>
</feature>
<feature type="region of interest" description="Disordered" evidence="1">
    <location>
        <begin position="990"/>
        <end position="1029"/>
    </location>
</feature>
<reference evidence="3 4" key="1">
    <citation type="journal article" date="2011" name="Genome Biol. Evol.">
        <title>Integration of the genetic map and genome assembly of fugu facilitates insights into distinct features of genome evolution in teleosts and mammals.</title>
        <authorList>
            <person name="Kai W."/>
            <person name="Kikuchi K."/>
            <person name="Tohari S."/>
            <person name="Chew A.K."/>
            <person name="Tay A."/>
            <person name="Fujiwara A."/>
            <person name="Hosoya S."/>
            <person name="Suetake H."/>
            <person name="Naruse K."/>
            <person name="Brenner S."/>
            <person name="Suzuki Y."/>
            <person name="Venkatesh B."/>
        </authorList>
    </citation>
    <scope>NUCLEOTIDE SEQUENCE [LARGE SCALE GENOMIC DNA]</scope>
</reference>
<keyword evidence="4" id="KW-1185">Reference proteome</keyword>
<dbReference type="GO" id="GO:2000813">
    <property type="term" value="P:negative regulation of barbed-end actin filament capping"/>
    <property type="evidence" value="ECO:0007669"/>
    <property type="project" value="TreeGrafter"/>
</dbReference>
<dbReference type="FunCoup" id="H2UT60">
    <property type="interactions" value="661"/>
</dbReference>
<dbReference type="Ensembl" id="ENSTRUT00000040275.3">
    <property type="protein sequence ID" value="ENSTRUP00000040133.3"/>
    <property type="gene ID" value="ENSTRUG00000015704.3"/>
</dbReference>
<dbReference type="Proteomes" id="UP000005226">
    <property type="component" value="Chromosome 20"/>
</dbReference>
<feature type="region of interest" description="Disordered" evidence="1">
    <location>
        <begin position="1"/>
        <end position="40"/>
    </location>
</feature>
<dbReference type="GO" id="GO:0030277">
    <property type="term" value="P:maintenance of gastrointestinal epithelium"/>
    <property type="evidence" value="ECO:0007669"/>
    <property type="project" value="TreeGrafter"/>
</dbReference>
<evidence type="ECO:0000313" key="3">
    <source>
        <dbReference type="Ensembl" id="ENSTRUP00000040133.3"/>
    </source>
</evidence>
<feature type="region of interest" description="Disordered" evidence="1">
    <location>
        <begin position="567"/>
        <end position="646"/>
    </location>
</feature>
<feature type="compositionally biased region" description="Polar residues" evidence="1">
    <location>
        <begin position="685"/>
        <end position="699"/>
    </location>
</feature>
<feature type="region of interest" description="Disordered" evidence="1">
    <location>
        <begin position="664"/>
        <end position="856"/>
    </location>
</feature>
<feature type="domain" description="DUF4592" evidence="2">
    <location>
        <begin position="8"/>
        <end position="128"/>
    </location>
</feature>
<feature type="region of interest" description="Disordered" evidence="1">
    <location>
        <begin position="280"/>
        <end position="401"/>
    </location>
</feature>
<feature type="region of interest" description="Disordered" evidence="1">
    <location>
        <begin position="509"/>
        <end position="548"/>
    </location>
</feature>
<name>H2UT60_TAKRU</name>
<reference evidence="3" key="3">
    <citation type="submission" date="2025-09" db="UniProtKB">
        <authorList>
            <consortium name="Ensembl"/>
        </authorList>
    </citation>
    <scope>IDENTIFICATION</scope>
</reference>
<organism evidence="3 4">
    <name type="scientific">Takifugu rubripes</name>
    <name type="common">Japanese pufferfish</name>
    <name type="synonym">Fugu rubripes</name>
    <dbReference type="NCBI Taxonomy" id="31033"/>
    <lineage>
        <taxon>Eukaryota</taxon>
        <taxon>Metazoa</taxon>
        <taxon>Chordata</taxon>
        <taxon>Craniata</taxon>
        <taxon>Vertebrata</taxon>
        <taxon>Euteleostomi</taxon>
        <taxon>Actinopterygii</taxon>
        <taxon>Neopterygii</taxon>
        <taxon>Teleostei</taxon>
        <taxon>Neoteleostei</taxon>
        <taxon>Acanthomorphata</taxon>
        <taxon>Eupercaria</taxon>
        <taxon>Tetraodontiformes</taxon>
        <taxon>Tetradontoidea</taxon>
        <taxon>Tetraodontidae</taxon>
        <taxon>Takifugu</taxon>
    </lineage>
</organism>
<dbReference type="STRING" id="31033.ENSTRUP00000040133"/>
<gene>
    <name evidence="3" type="primary">cracd</name>
</gene>
<feature type="compositionally biased region" description="Acidic residues" evidence="1">
    <location>
        <begin position="24"/>
        <end position="34"/>
    </location>
</feature>
<proteinExistence type="predicted"/>
<dbReference type="PANTHER" id="PTHR47574">
    <property type="entry name" value="CANCER-RELATED REGULATOR OF ACTIN DYNAMICS"/>
    <property type="match status" value="1"/>
</dbReference>
<dbReference type="InterPro" id="IPR028030">
    <property type="entry name" value="DUF4592"/>
</dbReference>
<evidence type="ECO:0000259" key="2">
    <source>
        <dbReference type="Pfam" id="PF15262"/>
    </source>
</evidence>
<feature type="compositionally biased region" description="Polar residues" evidence="1">
    <location>
        <begin position="759"/>
        <end position="771"/>
    </location>
</feature>
<dbReference type="Pfam" id="PF15262">
    <property type="entry name" value="DUF4592"/>
    <property type="match status" value="1"/>
</dbReference>
<feature type="compositionally biased region" description="Polar residues" evidence="1">
    <location>
        <begin position="532"/>
        <end position="545"/>
    </location>
</feature>
<feature type="compositionally biased region" description="Polar residues" evidence="1">
    <location>
        <begin position="433"/>
        <end position="444"/>
    </location>
</feature>
<accession>H2UT60</accession>
<protein>
    <submittedName>
        <fullName evidence="3">Capping protein inhibiting regulator of actin dynamics</fullName>
    </submittedName>
</protein>
<dbReference type="HOGENOM" id="CLU_008508_0_0_1"/>
<feature type="region of interest" description="Disordered" evidence="1">
    <location>
        <begin position="433"/>
        <end position="474"/>
    </location>
</feature>
<dbReference type="AlphaFoldDB" id="H2UT60"/>
<dbReference type="InterPro" id="IPR052853">
    <property type="entry name" value="Actin_dynamics_regulator"/>
</dbReference>
<dbReference type="eggNOG" id="ENOG502QQWT">
    <property type="taxonomic scope" value="Eukaryota"/>
</dbReference>